<dbReference type="EMBL" id="MCFL01000080">
    <property type="protein sequence ID" value="ORZ30617.1"/>
    <property type="molecule type" value="Genomic_DNA"/>
</dbReference>
<evidence type="ECO:0000313" key="2">
    <source>
        <dbReference type="Proteomes" id="UP000193411"/>
    </source>
</evidence>
<evidence type="ECO:0000313" key="1">
    <source>
        <dbReference type="EMBL" id="ORZ30617.1"/>
    </source>
</evidence>
<organism evidence="1 2">
    <name type="scientific">Catenaria anguillulae PL171</name>
    <dbReference type="NCBI Taxonomy" id="765915"/>
    <lineage>
        <taxon>Eukaryota</taxon>
        <taxon>Fungi</taxon>
        <taxon>Fungi incertae sedis</taxon>
        <taxon>Blastocladiomycota</taxon>
        <taxon>Blastocladiomycetes</taxon>
        <taxon>Blastocladiales</taxon>
        <taxon>Catenariaceae</taxon>
        <taxon>Catenaria</taxon>
    </lineage>
</organism>
<proteinExistence type="predicted"/>
<protein>
    <submittedName>
        <fullName evidence="1">Uncharacterized protein</fullName>
    </submittedName>
</protein>
<dbReference type="Proteomes" id="UP000193411">
    <property type="component" value="Unassembled WGS sequence"/>
</dbReference>
<name>A0A1Y2H7Q2_9FUNG</name>
<dbReference type="AlphaFoldDB" id="A0A1Y2H7Q2"/>
<gene>
    <name evidence="1" type="ORF">BCR44DRAFT_1444435</name>
</gene>
<reference evidence="1 2" key="1">
    <citation type="submission" date="2016-07" db="EMBL/GenBank/DDBJ databases">
        <title>Pervasive Adenine N6-methylation of Active Genes in Fungi.</title>
        <authorList>
            <consortium name="DOE Joint Genome Institute"/>
            <person name="Mondo S.J."/>
            <person name="Dannebaum R.O."/>
            <person name="Kuo R.C."/>
            <person name="Labutti K."/>
            <person name="Haridas S."/>
            <person name="Kuo A."/>
            <person name="Salamov A."/>
            <person name="Ahrendt S.R."/>
            <person name="Lipzen A."/>
            <person name="Sullivan W."/>
            <person name="Andreopoulos W.B."/>
            <person name="Clum A."/>
            <person name="Lindquist E."/>
            <person name="Daum C."/>
            <person name="Ramamoorthy G.K."/>
            <person name="Gryganskyi A."/>
            <person name="Culley D."/>
            <person name="Magnuson J.K."/>
            <person name="James T.Y."/>
            <person name="O'Malley M.A."/>
            <person name="Stajich J.E."/>
            <person name="Spatafora J.W."/>
            <person name="Visel A."/>
            <person name="Grigoriev I.V."/>
        </authorList>
    </citation>
    <scope>NUCLEOTIDE SEQUENCE [LARGE SCALE GENOMIC DNA]</scope>
    <source>
        <strain evidence="1 2">PL171</strain>
    </source>
</reference>
<sequence>MVNNGHKSWLIGDITNQLGIHNRSRRFHIESGLGILLRLLLCLYHVCSTGNCQTRLADPMTMTTLAAE</sequence>
<accession>A0A1Y2H7Q2</accession>
<comment type="caution">
    <text evidence="1">The sequence shown here is derived from an EMBL/GenBank/DDBJ whole genome shotgun (WGS) entry which is preliminary data.</text>
</comment>
<keyword evidence="2" id="KW-1185">Reference proteome</keyword>